<dbReference type="VEuPathDB" id="FungiDB:PSTT_00264"/>
<keyword evidence="2" id="KW-0472">Membrane</keyword>
<dbReference type="Proteomes" id="UP000239156">
    <property type="component" value="Unassembled WGS sequence"/>
</dbReference>
<name>A0A2S4W824_9BASI</name>
<feature type="region of interest" description="Disordered" evidence="1">
    <location>
        <begin position="1"/>
        <end position="30"/>
    </location>
</feature>
<keyword evidence="2" id="KW-1133">Transmembrane helix</keyword>
<comment type="caution">
    <text evidence="3">The sequence shown here is derived from an EMBL/GenBank/DDBJ whole genome shotgun (WGS) entry which is preliminary data.</text>
</comment>
<evidence type="ECO:0000256" key="2">
    <source>
        <dbReference type="SAM" id="Phobius"/>
    </source>
</evidence>
<proteinExistence type="predicted"/>
<feature type="non-terminal residue" evidence="3">
    <location>
        <position position="1"/>
    </location>
</feature>
<reference evidence="3" key="1">
    <citation type="submission" date="2017-12" db="EMBL/GenBank/DDBJ databases">
        <title>Gene loss provides genomic basis for host adaptation in cereal stripe rust fungi.</title>
        <authorList>
            <person name="Xia C."/>
        </authorList>
    </citation>
    <scope>NUCLEOTIDE SEQUENCE [LARGE SCALE GENOMIC DNA]</scope>
    <source>
        <strain evidence="3">93-210</strain>
    </source>
</reference>
<keyword evidence="2" id="KW-0812">Transmembrane</keyword>
<feature type="transmembrane region" description="Helical" evidence="2">
    <location>
        <begin position="142"/>
        <end position="163"/>
    </location>
</feature>
<evidence type="ECO:0000313" key="3">
    <source>
        <dbReference type="EMBL" id="POW17909.1"/>
    </source>
</evidence>
<dbReference type="VEuPathDB" id="FungiDB:PSHT_05819"/>
<dbReference type="AlphaFoldDB" id="A0A2S4W824"/>
<gene>
    <name evidence="3" type="ORF">PSTT_00264</name>
</gene>
<protein>
    <submittedName>
        <fullName evidence="3">Uncharacterized protein</fullName>
    </submittedName>
</protein>
<keyword evidence="4" id="KW-1185">Reference proteome</keyword>
<dbReference type="EMBL" id="PKSL01000001">
    <property type="protein sequence ID" value="POW17909.1"/>
    <property type="molecule type" value="Genomic_DNA"/>
</dbReference>
<sequence>VSRKSGEIRASELSIDDPRLPEQQATEHAEHARIAFSNRRKQMTKKATDKPNLISSEDRARIIDLNAMHLAEKKRKARVAEPTCRKRRKITFGKYQIRKVHRTEKASFLWCFDRQRGEKGTCAHTRLASFSINRLCSLPSCFLYSITSLSHYLIITLYIQFIAI</sequence>
<organism evidence="3 4">
    <name type="scientific">Puccinia striiformis</name>
    <dbReference type="NCBI Taxonomy" id="27350"/>
    <lineage>
        <taxon>Eukaryota</taxon>
        <taxon>Fungi</taxon>
        <taxon>Dikarya</taxon>
        <taxon>Basidiomycota</taxon>
        <taxon>Pucciniomycotina</taxon>
        <taxon>Pucciniomycetes</taxon>
        <taxon>Pucciniales</taxon>
        <taxon>Pucciniaceae</taxon>
        <taxon>Puccinia</taxon>
    </lineage>
</organism>
<accession>A0A2S4W824</accession>
<evidence type="ECO:0000256" key="1">
    <source>
        <dbReference type="SAM" id="MobiDB-lite"/>
    </source>
</evidence>
<evidence type="ECO:0000313" key="4">
    <source>
        <dbReference type="Proteomes" id="UP000239156"/>
    </source>
</evidence>